<evidence type="ECO:0000256" key="3">
    <source>
        <dbReference type="ARBA" id="ARBA00022679"/>
    </source>
</evidence>
<keyword evidence="5" id="KW-0732">Signal</keyword>
<evidence type="ECO:0000256" key="10">
    <source>
        <dbReference type="ARBA" id="ARBA00023603"/>
    </source>
</evidence>
<evidence type="ECO:0000256" key="4">
    <source>
        <dbReference type="ARBA" id="ARBA00022692"/>
    </source>
</evidence>
<accession>A0ABY4J935</accession>
<keyword evidence="4 13" id="KW-0812">Transmembrane</keyword>
<evidence type="ECO:0000256" key="9">
    <source>
        <dbReference type="ARBA" id="ARBA00023588"/>
    </source>
</evidence>
<feature type="transmembrane region" description="Helical" evidence="13">
    <location>
        <begin position="128"/>
        <end position="145"/>
    </location>
</feature>
<evidence type="ECO:0000256" key="1">
    <source>
        <dbReference type="ARBA" id="ARBA00004162"/>
    </source>
</evidence>
<gene>
    <name evidence="14" type="ORF">MWH26_17305</name>
</gene>
<comment type="similarity">
    <text evidence="10">Belongs to the acyltransferase CrtO family.</text>
</comment>
<name>A0ABY4J935_9BACT</name>
<proteinExistence type="inferred from homology"/>
<reference evidence="14 15" key="1">
    <citation type="submission" date="2022-04" db="EMBL/GenBank/DDBJ databases">
        <title>Hymenobacter sp. isolated from the air.</title>
        <authorList>
            <person name="Won M."/>
            <person name="Lee C.-M."/>
            <person name="Woen H.-Y."/>
            <person name="Kwon S.-W."/>
        </authorList>
    </citation>
    <scope>NUCLEOTIDE SEQUENCE [LARGE SCALE GENOMIC DNA]</scope>
    <source>
        <strain evidence="15">5516 S-25</strain>
    </source>
</reference>
<keyword evidence="2" id="KW-1003">Cell membrane</keyword>
<evidence type="ECO:0000256" key="13">
    <source>
        <dbReference type="SAM" id="Phobius"/>
    </source>
</evidence>
<evidence type="ECO:0000256" key="2">
    <source>
        <dbReference type="ARBA" id="ARBA00022475"/>
    </source>
</evidence>
<keyword evidence="6 13" id="KW-1133">Transmembrane helix</keyword>
<feature type="transmembrane region" description="Helical" evidence="13">
    <location>
        <begin position="46"/>
        <end position="65"/>
    </location>
</feature>
<evidence type="ECO:0000313" key="15">
    <source>
        <dbReference type="Proteomes" id="UP000829647"/>
    </source>
</evidence>
<dbReference type="RefSeq" id="WP_247975259.1">
    <property type="nucleotide sequence ID" value="NZ_CP095848.1"/>
</dbReference>
<comment type="pathway">
    <text evidence="9">Carotenoid biosynthesis; staphyloxanthin biosynthesis; staphyloxanthin from farnesyl diphosphate: step 5/5.</text>
</comment>
<keyword evidence="8" id="KW-0012">Acyltransferase</keyword>
<evidence type="ECO:0000256" key="5">
    <source>
        <dbReference type="ARBA" id="ARBA00022729"/>
    </source>
</evidence>
<evidence type="ECO:0000256" key="7">
    <source>
        <dbReference type="ARBA" id="ARBA00023136"/>
    </source>
</evidence>
<evidence type="ECO:0000256" key="6">
    <source>
        <dbReference type="ARBA" id="ARBA00022989"/>
    </source>
</evidence>
<evidence type="ECO:0000256" key="8">
    <source>
        <dbReference type="ARBA" id="ARBA00023315"/>
    </source>
</evidence>
<sequence>MAPPRNADAPLAGRLAFYNAVPSVVWSGLSWGPLTVFCYQHMARPWLYGLLGVSVLAYVVPRAWFRYWQLSKSPAVYRRLGVPWVNRLAQHGAAVNALIRRRYPQYRRVRGRPSVAALVGSSYHMERFHVAALLVFLWAGAYAAARGYWGWTGLLTVLNIGYNLYPIWLQQYLRLRLAASAGKPLG</sequence>
<comment type="subcellular location">
    <subcellularLocation>
        <location evidence="1">Cell membrane</location>
        <topology evidence="1">Single-pass membrane protein</topology>
    </subcellularLocation>
</comment>
<comment type="function">
    <text evidence="12">Catalyzes the acylation of glycosyl-4,4'-diaponeurosporenoate, i.e. the esterification of glucose at the C6'' position with the carboxyl group of the C(15) fatty acid 12-methyltetradecanoic acid, to yield staphyloxanthin. This is the last step in the biosynthesis of this orange pigment, present in most staphylococci strains.</text>
</comment>
<feature type="transmembrane region" description="Helical" evidence="13">
    <location>
        <begin position="15"/>
        <end position="34"/>
    </location>
</feature>
<evidence type="ECO:0000313" key="14">
    <source>
        <dbReference type="EMBL" id="UPL48931.1"/>
    </source>
</evidence>
<dbReference type="Pfam" id="PF18927">
    <property type="entry name" value="CrtO"/>
    <property type="match status" value="1"/>
</dbReference>
<evidence type="ECO:0000256" key="11">
    <source>
        <dbReference type="ARBA" id="ARBA00023667"/>
    </source>
</evidence>
<keyword evidence="7 13" id="KW-0472">Membrane</keyword>
<protein>
    <recommendedName>
        <fullName evidence="11">Glycosyl-4,4'-diaponeurosporenoate acyltransferase</fullName>
    </recommendedName>
</protein>
<dbReference type="EMBL" id="CP095848">
    <property type="protein sequence ID" value="UPL48931.1"/>
    <property type="molecule type" value="Genomic_DNA"/>
</dbReference>
<dbReference type="InterPro" id="IPR044021">
    <property type="entry name" value="CrtO"/>
</dbReference>
<feature type="transmembrane region" description="Helical" evidence="13">
    <location>
        <begin position="151"/>
        <end position="169"/>
    </location>
</feature>
<dbReference type="Proteomes" id="UP000829647">
    <property type="component" value="Chromosome"/>
</dbReference>
<keyword evidence="3" id="KW-0808">Transferase</keyword>
<organism evidence="14 15">
    <name type="scientific">Hymenobacter sublimis</name>
    <dbReference type="NCBI Taxonomy" id="2933777"/>
    <lineage>
        <taxon>Bacteria</taxon>
        <taxon>Pseudomonadati</taxon>
        <taxon>Bacteroidota</taxon>
        <taxon>Cytophagia</taxon>
        <taxon>Cytophagales</taxon>
        <taxon>Hymenobacteraceae</taxon>
        <taxon>Hymenobacter</taxon>
    </lineage>
</organism>
<evidence type="ECO:0000256" key="12">
    <source>
        <dbReference type="ARBA" id="ARBA00025324"/>
    </source>
</evidence>
<keyword evidence="15" id="KW-1185">Reference proteome</keyword>